<proteinExistence type="predicted"/>
<evidence type="ECO:0000313" key="1">
    <source>
        <dbReference type="EMBL" id="SVD01412.1"/>
    </source>
</evidence>
<sequence length="231" mass="25237">MGASYGSLFATKVLLAGHDAALVCTPATAELINGEGTMVRFPIRGRETPVDIYSSDLESNLRAMAPEGLDPGSFDLVVLAMQEAQYSAPGVRELLRRVAAERTPCLAVMNMPPLPYLERIPKLSVGPLEKCFVEPSLWSEFEPGLVTLASPDPQAYRPPDGPKNHLHVGLPTNFKAAPFENEEHTAILQDLEADIDEIRYDAGDGPLEVPVKLRVYESLFVPLAKWPMLVS</sequence>
<gene>
    <name evidence="1" type="ORF">METZ01_LOCUS354266</name>
</gene>
<feature type="non-terminal residue" evidence="1">
    <location>
        <position position="231"/>
    </location>
</feature>
<dbReference type="EMBL" id="UINC01124336">
    <property type="protein sequence ID" value="SVD01412.1"/>
    <property type="molecule type" value="Genomic_DNA"/>
</dbReference>
<protein>
    <submittedName>
        <fullName evidence="1">Uncharacterized protein</fullName>
    </submittedName>
</protein>
<organism evidence="1">
    <name type="scientific">marine metagenome</name>
    <dbReference type="NCBI Taxonomy" id="408172"/>
    <lineage>
        <taxon>unclassified sequences</taxon>
        <taxon>metagenomes</taxon>
        <taxon>ecological metagenomes</taxon>
    </lineage>
</organism>
<reference evidence="1" key="1">
    <citation type="submission" date="2018-05" db="EMBL/GenBank/DDBJ databases">
        <authorList>
            <person name="Lanie J.A."/>
            <person name="Ng W.-L."/>
            <person name="Kazmierczak K.M."/>
            <person name="Andrzejewski T.M."/>
            <person name="Davidsen T.M."/>
            <person name="Wayne K.J."/>
            <person name="Tettelin H."/>
            <person name="Glass J.I."/>
            <person name="Rusch D."/>
            <person name="Podicherti R."/>
            <person name="Tsui H.-C.T."/>
            <person name="Winkler M.E."/>
        </authorList>
    </citation>
    <scope>NUCLEOTIDE SEQUENCE</scope>
</reference>
<name>A0A382RVT4_9ZZZZ</name>
<accession>A0A382RVT4</accession>
<dbReference type="Gene3D" id="3.40.50.720">
    <property type="entry name" value="NAD(P)-binding Rossmann-like Domain"/>
    <property type="match status" value="1"/>
</dbReference>
<dbReference type="AlphaFoldDB" id="A0A382RVT4"/>